<organism evidence="4 5">
    <name type="scientific">Lutimaribacter pacificus</name>
    <dbReference type="NCBI Taxonomy" id="391948"/>
    <lineage>
        <taxon>Bacteria</taxon>
        <taxon>Pseudomonadati</taxon>
        <taxon>Pseudomonadota</taxon>
        <taxon>Alphaproteobacteria</taxon>
        <taxon>Rhodobacterales</taxon>
        <taxon>Roseobacteraceae</taxon>
        <taxon>Lutimaribacter</taxon>
    </lineage>
</organism>
<dbReference type="Pfam" id="PF00263">
    <property type="entry name" value="Secretin"/>
    <property type="match status" value="1"/>
</dbReference>
<name>A0A1H0BRM6_9RHOB</name>
<dbReference type="AlphaFoldDB" id="A0A1H0BRM6"/>
<dbReference type="PROSITE" id="PS50914">
    <property type="entry name" value="BON"/>
    <property type="match status" value="1"/>
</dbReference>
<dbReference type="GO" id="GO:0009306">
    <property type="term" value="P:protein secretion"/>
    <property type="evidence" value="ECO:0007669"/>
    <property type="project" value="InterPro"/>
</dbReference>
<feature type="domain" description="BON" evidence="3">
    <location>
        <begin position="105"/>
        <end position="185"/>
    </location>
</feature>
<evidence type="ECO:0000256" key="2">
    <source>
        <dbReference type="SAM" id="SignalP"/>
    </source>
</evidence>
<dbReference type="Pfam" id="PF13629">
    <property type="entry name" value="T2SS-T3SS_pil_N"/>
    <property type="match status" value="1"/>
</dbReference>
<dbReference type="Proteomes" id="UP000324252">
    <property type="component" value="Unassembled WGS sequence"/>
</dbReference>
<keyword evidence="2" id="KW-0732">Signal</keyword>
<dbReference type="GO" id="GO:0015627">
    <property type="term" value="C:type II protein secretion system complex"/>
    <property type="evidence" value="ECO:0007669"/>
    <property type="project" value="TreeGrafter"/>
</dbReference>
<dbReference type="PANTHER" id="PTHR30332:SF17">
    <property type="entry name" value="TYPE IV PILIATION SYSTEM PROTEIN DR_0774-RELATED"/>
    <property type="match status" value="1"/>
</dbReference>
<dbReference type="PANTHER" id="PTHR30332">
    <property type="entry name" value="PROBABLE GENERAL SECRETION PATHWAY PROTEIN D"/>
    <property type="match status" value="1"/>
</dbReference>
<protein>
    <submittedName>
        <fullName evidence="4">Pilus assembly protein CpaC</fullName>
    </submittedName>
</protein>
<dbReference type="PRINTS" id="PR00811">
    <property type="entry name" value="BCTERIALGSPD"/>
</dbReference>
<evidence type="ECO:0000256" key="1">
    <source>
        <dbReference type="RuleBase" id="RU004003"/>
    </source>
</evidence>
<dbReference type="EMBL" id="FQZZ01000001">
    <property type="protein sequence ID" value="SHJ52911.1"/>
    <property type="molecule type" value="Genomic_DNA"/>
</dbReference>
<feature type="chain" id="PRO_5015064424" evidence="2">
    <location>
        <begin position="30"/>
        <end position="479"/>
    </location>
</feature>
<evidence type="ECO:0000313" key="5">
    <source>
        <dbReference type="Proteomes" id="UP000324252"/>
    </source>
</evidence>
<dbReference type="InterPro" id="IPR032789">
    <property type="entry name" value="T2SS-T3SS_pil_N"/>
</dbReference>
<evidence type="ECO:0000313" key="4">
    <source>
        <dbReference type="EMBL" id="SHJ52911.1"/>
    </source>
</evidence>
<proteinExistence type="inferred from homology"/>
<evidence type="ECO:0000259" key="3">
    <source>
        <dbReference type="PROSITE" id="PS50914"/>
    </source>
</evidence>
<feature type="signal peptide" evidence="2">
    <location>
        <begin position="1"/>
        <end position="29"/>
    </location>
</feature>
<sequence>MTIEKLFKAAVTGLALAAMPLAMTGPALAETIRVVTRGTETDLNVPMNRAVVVESEMPFAELSIANPSIADISSLSDRTIYVLGKSPGLTTLSIFDANGQLITNVDVRVAADVSEFKERVRQIMPGENIEVRTANDGIVLSGTVSSISKMDRVLELAERYAPERVSNLMSVGGVQQVMLKVRFAEMERNVSKSLSASLALQGNTLSGDLGVSGGTNTAGNLSGQQNSLVGNIPGTTANNGTMLFGFNAGSVEVGVLLEALESKGVIRTLAEPNLTALSGQEAKFLAGGEYPVPIGQGDGRVSVEFKPFGIELNFIPRVLDDKLINLELEAAVSEIDPTRGVDFNAFRIDAFKRRETSTTVELRDGESFAIAGLLKDDFRDLNGQVPWLGDIPILGALFRSAEYQRSQSELVIIITAHLVTPTRGEALSLPTDRVRPPSEKDLFLYGRVQDNSGGQRQLRGAAGEVAKQDFKGSYGYVMD</sequence>
<dbReference type="InterPro" id="IPR007055">
    <property type="entry name" value="BON_dom"/>
</dbReference>
<gene>
    <name evidence="4" type="ORF">SAMN05444142_101548</name>
</gene>
<dbReference type="OrthoDB" id="9775455at2"/>
<dbReference type="InterPro" id="IPR004846">
    <property type="entry name" value="T2SS/T3SS_dom"/>
</dbReference>
<keyword evidence="5" id="KW-1185">Reference proteome</keyword>
<accession>A0A1H0BRM6</accession>
<dbReference type="InterPro" id="IPR001775">
    <property type="entry name" value="GspD/PilQ"/>
</dbReference>
<comment type="similarity">
    <text evidence="1">Belongs to the bacterial secretin family.</text>
</comment>
<dbReference type="RefSeq" id="WP_149786568.1">
    <property type="nucleotide sequence ID" value="NZ_FNIO01000001.1"/>
</dbReference>
<dbReference type="InterPro" id="IPR050810">
    <property type="entry name" value="Bact_Secretion_Sys_Channel"/>
</dbReference>
<reference evidence="4 5" key="1">
    <citation type="submission" date="2016-11" db="EMBL/GenBank/DDBJ databases">
        <authorList>
            <person name="Varghese N."/>
            <person name="Submissions S."/>
        </authorList>
    </citation>
    <scope>NUCLEOTIDE SEQUENCE [LARGE SCALE GENOMIC DNA]</scope>
    <source>
        <strain evidence="4 5">DSM 29620</strain>
    </source>
</reference>